<dbReference type="GO" id="GO:0005829">
    <property type="term" value="C:cytosol"/>
    <property type="evidence" value="ECO:0007669"/>
    <property type="project" value="TreeGrafter"/>
</dbReference>
<reference evidence="1 2" key="1">
    <citation type="submission" date="2014-03" db="EMBL/GenBank/DDBJ databases">
        <title>Genome of Paenirhodobacter enshiensis DW2-9.</title>
        <authorList>
            <person name="Wang D."/>
            <person name="Wang G."/>
        </authorList>
    </citation>
    <scope>NUCLEOTIDE SEQUENCE [LARGE SCALE GENOMIC DNA]</scope>
    <source>
        <strain evidence="1 2">DW2-9</strain>
    </source>
</reference>
<dbReference type="RefSeq" id="WP_036637826.1">
    <property type="nucleotide sequence ID" value="NZ_JFZB01000018.1"/>
</dbReference>
<dbReference type="Pfam" id="PF01042">
    <property type="entry name" value="Ribonuc_L-PSP"/>
    <property type="match status" value="1"/>
</dbReference>
<dbReference type="Proteomes" id="UP000028824">
    <property type="component" value="Unassembled WGS sequence"/>
</dbReference>
<dbReference type="STRING" id="1105367.CG50_02745"/>
<dbReference type="PANTHER" id="PTHR11803">
    <property type="entry name" value="2-IMINOBUTANOATE/2-IMINOPROPANOATE DEAMINASE RIDA"/>
    <property type="match status" value="1"/>
</dbReference>
<gene>
    <name evidence="1" type="ORF">CG50_02745</name>
</gene>
<organism evidence="1 2">
    <name type="scientific">Paenirhodobacter enshiensis</name>
    <dbReference type="NCBI Taxonomy" id="1105367"/>
    <lineage>
        <taxon>Bacteria</taxon>
        <taxon>Pseudomonadati</taxon>
        <taxon>Pseudomonadota</taxon>
        <taxon>Alphaproteobacteria</taxon>
        <taxon>Rhodobacterales</taxon>
        <taxon>Rhodobacter group</taxon>
        <taxon>Paenirhodobacter</taxon>
    </lineage>
</organism>
<dbReference type="GO" id="GO:0019239">
    <property type="term" value="F:deaminase activity"/>
    <property type="evidence" value="ECO:0007669"/>
    <property type="project" value="TreeGrafter"/>
</dbReference>
<name>A0A086XV61_9RHOB</name>
<keyword evidence="2" id="KW-1185">Reference proteome</keyword>
<dbReference type="InterPro" id="IPR035959">
    <property type="entry name" value="RutC-like_sf"/>
</dbReference>
<dbReference type="Gene3D" id="3.30.1330.40">
    <property type="entry name" value="RutC-like"/>
    <property type="match status" value="1"/>
</dbReference>
<evidence type="ECO:0000313" key="2">
    <source>
        <dbReference type="Proteomes" id="UP000028824"/>
    </source>
</evidence>
<accession>A0A086XV61</accession>
<dbReference type="OrthoDB" id="9809792at2"/>
<dbReference type="CDD" id="cd00448">
    <property type="entry name" value="YjgF_YER057c_UK114_family"/>
    <property type="match status" value="1"/>
</dbReference>
<dbReference type="AlphaFoldDB" id="A0A086XV61"/>
<protein>
    <submittedName>
        <fullName evidence="1">Endoribonuclease L-PSP</fullName>
    </submittedName>
</protein>
<sequence>MDRTIIEVPVISDTLRRIGAPVAALVRTNGMLYTCGMPPIDLQTGDIVSADIETQTRLSLEALAFALETGGGTLADTIRATVYLTDPALTARMNSVYRDYFPNGFPARSCVGIGPWPGFDIEIECTTPIR</sequence>
<proteinExistence type="predicted"/>
<dbReference type="SUPFAM" id="SSF55298">
    <property type="entry name" value="YjgF-like"/>
    <property type="match status" value="1"/>
</dbReference>
<evidence type="ECO:0000313" key="1">
    <source>
        <dbReference type="EMBL" id="KFI25911.1"/>
    </source>
</evidence>
<dbReference type="PANTHER" id="PTHR11803:SF39">
    <property type="entry name" value="2-IMINOBUTANOATE_2-IMINOPROPANOATE DEAMINASE"/>
    <property type="match status" value="1"/>
</dbReference>
<comment type="caution">
    <text evidence="1">The sequence shown here is derived from an EMBL/GenBank/DDBJ whole genome shotgun (WGS) entry which is preliminary data.</text>
</comment>
<dbReference type="eggNOG" id="COG0251">
    <property type="taxonomic scope" value="Bacteria"/>
</dbReference>
<dbReference type="InterPro" id="IPR006175">
    <property type="entry name" value="YjgF/YER057c/UK114"/>
</dbReference>
<dbReference type="EMBL" id="JFZB01000018">
    <property type="protein sequence ID" value="KFI25911.1"/>
    <property type="molecule type" value="Genomic_DNA"/>
</dbReference>